<keyword evidence="3" id="KW-1185">Reference proteome</keyword>
<dbReference type="OrthoDB" id="196738at2"/>
<dbReference type="KEGG" id="wfu:AXE80_06790"/>
<dbReference type="AlphaFoldDB" id="A0A1B1Y5H7"/>
<evidence type="ECO:0000313" key="2">
    <source>
        <dbReference type="EMBL" id="ANW96004.1"/>
    </source>
</evidence>
<gene>
    <name evidence="2" type="ORF">AXE80_06790</name>
</gene>
<sequence>MIKKIFITLAIVLVIAQFFGTEKNDAETRELTVFVLETTPNSEVSNILASKCYDCHSNKTEYPWYANVAPLSYWINHHVEEGKEHLNFSDWSTYNTKRKKHKLEELIEEVEEGKMPLDSYENLHGEISATEKEILIDWAKIAIANY</sequence>
<proteinExistence type="predicted"/>
<reference evidence="2 3" key="1">
    <citation type="submission" date="2016-02" db="EMBL/GenBank/DDBJ databases">
        <authorList>
            <person name="Wen L."/>
            <person name="He K."/>
            <person name="Yang H."/>
        </authorList>
    </citation>
    <scope>NUCLEOTIDE SEQUENCE [LARGE SCALE GENOMIC DNA]</scope>
    <source>
        <strain evidence="2 3">CZ1127</strain>
    </source>
</reference>
<dbReference type="Proteomes" id="UP000092967">
    <property type="component" value="Chromosome"/>
</dbReference>
<dbReference type="InterPro" id="IPR025992">
    <property type="entry name" value="Haem-bd"/>
</dbReference>
<dbReference type="Pfam" id="PF14376">
    <property type="entry name" value="Haem_bd"/>
    <property type="match status" value="1"/>
</dbReference>
<dbReference type="STRING" id="1790137.AXE80_06790"/>
<feature type="domain" description="Haem-binding" evidence="1">
    <location>
        <begin position="10"/>
        <end position="143"/>
    </location>
</feature>
<dbReference type="RefSeq" id="WP_068825686.1">
    <property type="nucleotide sequence ID" value="NZ_CP014224.1"/>
</dbReference>
<organism evidence="2 3">
    <name type="scientific">Wenyingzhuangia fucanilytica</name>
    <dbReference type="NCBI Taxonomy" id="1790137"/>
    <lineage>
        <taxon>Bacteria</taxon>
        <taxon>Pseudomonadati</taxon>
        <taxon>Bacteroidota</taxon>
        <taxon>Flavobacteriia</taxon>
        <taxon>Flavobacteriales</taxon>
        <taxon>Flavobacteriaceae</taxon>
        <taxon>Wenyingzhuangia</taxon>
    </lineage>
</organism>
<accession>A0A1B1Y5H7</accession>
<dbReference type="EMBL" id="CP014224">
    <property type="protein sequence ID" value="ANW96004.1"/>
    <property type="molecule type" value="Genomic_DNA"/>
</dbReference>
<name>A0A1B1Y5H7_9FLAO</name>
<evidence type="ECO:0000313" key="3">
    <source>
        <dbReference type="Proteomes" id="UP000092967"/>
    </source>
</evidence>
<dbReference type="SMART" id="SM01235">
    <property type="entry name" value="Haem_bd"/>
    <property type="match status" value="1"/>
</dbReference>
<protein>
    <submittedName>
        <fullName evidence="2">Cytochrome C</fullName>
    </submittedName>
</protein>
<evidence type="ECO:0000259" key="1">
    <source>
        <dbReference type="SMART" id="SM01235"/>
    </source>
</evidence>